<name>A0AAV4T417_9ARAC</name>
<proteinExistence type="predicted"/>
<dbReference type="Proteomes" id="UP001054837">
    <property type="component" value="Unassembled WGS sequence"/>
</dbReference>
<reference evidence="2 3" key="1">
    <citation type="submission" date="2021-06" db="EMBL/GenBank/DDBJ databases">
        <title>Caerostris darwini draft genome.</title>
        <authorList>
            <person name="Kono N."/>
            <person name="Arakawa K."/>
        </authorList>
    </citation>
    <scope>NUCLEOTIDE SEQUENCE [LARGE SCALE GENOMIC DNA]</scope>
</reference>
<gene>
    <name evidence="2" type="ORF">CDAR_404631</name>
</gene>
<evidence type="ECO:0000313" key="2">
    <source>
        <dbReference type="EMBL" id="GIY39432.1"/>
    </source>
</evidence>
<organism evidence="2 3">
    <name type="scientific">Caerostris darwini</name>
    <dbReference type="NCBI Taxonomy" id="1538125"/>
    <lineage>
        <taxon>Eukaryota</taxon>
        <taxon>Metazoa</taxon>
        <taxon>Ecdysozoa</taxon>
        <taxon>Arthropoda</taxon>
        <taxon>Chelicerata</taxon>
        <taxon>Arachnida</taxon>
        <taxon>Araneae</taxon>
        <taxon>Araneomorphae</taxon>
        <taxon>Entelegynae</taxon>
        <taxon>Araneoidea</taxon>
        <taxon>Araneidae</taxon>
        <taxon>Caerostris</taxon>
    </lineage>
</organism>
<protein>
    <submittedName>
        <fullName evidence="2">Uncharacterized protein</fullName>
    </submittedName>
</protein>
<feature type="compositionally biased region" description="Basic residues" evidence="1">
    <location>
        <begin position="1"/>
        <end position="12"/>
    </location>
</feature>
<evidence type="ECO:0000256" key="1">
    <source>
        <dbReference type="SAM" id="MobiDB-lite"/>
    </source>
</evidence>
<dbReference type="AlphaFoldDB" id="A0AAV4T417"/>
<accession>A0AAV4T417</accession>
<keyword evidence="3" id="KW-1185">Reference proteome</keyword>
<feature type="region of interest" description="Disordered" evidence="1">
    <location>
        <begin position="1"/>
        <end position="31"/>
    </location>
</feature>
<sequence>MFSRCKKIQSVRGKRERDRIRKKNNQKKRTEATTQHILFLGRFRSFARSRTSLEVFQQKLRCNFGNLKSKSSRANLATAQGRNNHSACKVLPETAGEWVLGLLGSKEFLVRTGVGKNFRVPPSIPKKNKKNRSSNRYGIM</sequence>
<comment type="caution">
    <text evidence="2">The sequence shown here is derived from an EMBL/GenBank/DDBJ whole genome shotgun (WGS) entry which is preliminary data.</text>
</comment>
<dbReference type="EMBL" id="BPLQ01008810">
    <property type="protein sequence ID" value="GIY39432.1"/>
    <property type="molecule type" value="Genomic_DNA"/>
</dbReference>
<evidence type="ECO:0000313" key="3">
    <source>
        <dbReference type="Proteomes" id="UP001054837"/>
    </source>
</evidence>